<dbReference type="PANTHER" id="PTHR12644">
    <property type="entry name" value="ARP2/3 COMPLEX 16 KD SUBUNIT P16-ARC"/>
    <property type="match status" value="1"/>
</dbReference>
<keyword evidence="4 5" id="KW-0206">Cytoskeleton</keyword>
<feature type="compositionally biased region" description="Basic and acidic residues" evidence="6">
    <location>
        <begin position="1"/>
        <end position="20"/>
    </location>
</feature>
<evidence type="ECO:0000313" key="8">
    <source>
        <dbReference type="Proteomes" id="UP001607302"/>
    </source>
</evidence>
<protein>
    <recommendedName>
        <fullName evidence="5">Actin-related protein 2/3 complex subunit 5</fullName>
    </recommendedName>
</protein>
<feature type="region of interest" description="Disordered" evidence="6">
    <location>
        <begin position="1"/>
        <end position="45"/>
    </location>
</feature>
<dbReference type="GO" id="GO:0005856">
    <property type="term" value="C:cytoskeleton"/>
    <property type="evidence" value="ECO:0007669"/>
    <property type="project" value="UniProtKB-SubCell"/>
</dbReference>
<evidence type="ECO:0000313" key="7">
    <source>
        <dbReference type="EMBL" id="KAL2720828.1"/>
    </source>
</evidence>
<accession>A0ABD2AJN2</accession>
<dbReference type="Proteomes" id="UP001607302">
    <property type="component" value="Unassembled WGS sequence"/>
</dbReference>
<dbReference type="InterPro" id="IPR006789">
    <property type="entry name" value="ARPC5"/>
</dbReference>
<keyword evidence="3" id="KW-0963">Cytoplasm</keyword>
<comment type="subcellular location">
    <subcellularLocation>
        <location evidence="1">Cytoplasm</location>
        <location evidence="1">Cytoskeleton</location>
    </subcellularLocation>
</comment>
<dbReference type="AlphaFoldDB" id="A0ABD2AJN2"/>
<proteinExistence type="inferred from homology"/>
<evidence type="ECO:0000256" key="4">
    <source>
        <dbReference type="ARBA" id="ARBA00023212"/>
    </source>
</evidence>
<sequence>MSRNDGKKDTSASAFRKIDVDQYSDNNFKEEDADAGSTGPTGPDENEILTLLSQYPFSHNFIYTHTHIYIFGKNAEALISVLKSAPLGCKNQQIKDNARNLTQKVLLSIKSNQMDDCLAQLDRDLMDVLMKYIYRGFEIPTEGSSNHLLIWHEKVYNISGVGSIVRAFSDSKRA</sequence>
<evidence type="ECO:0000256" key="2">
    <source>
        <dbReference type="ARBA" id="ARBA00006084"/>
    </source>
</evidence>
<evidence type="ECO:0000256" key="1">
    <source>
        <dbReference type="ARBA" id="ARBA00004245"/>
    </source>
</evidence>
<evidence type="ECO:0000256" key="3">
    <source>
        <dbReference type="ARBA" id="ARBA00022490"/>
    </source>
</evidence>
<dbReference type="Gene3D" id="1.25.40.190">
    <property type="entry name" value="Actin-related protein 2/3 complex subunit 5"/>
    <property type="match status" value="1"/>
</dbReference>
<dbReference type="InterPro" id="IPR036743">
    <property type="entry name" value="ARPC5_sf"/>
</dbReference>
<evidence type="ECO:0000256" key="6">
    <source>
        <dbReference type="SAM" id="MobiDB-lite"/>
    </source>
</evidence>
<dbReference type="SUPFAM" id="SSF69103">
    <property type="entry name" value="Arp2/3 complex 16 kDa subunit ARPC5"/>
    <property type="match status" value="1"/>
</dbReference>
<evidence type="ECO:0000256" key="5">
    <source>
        <dbReference type="RuleBase" id="RU004301"/>
    </source>
</evidence>
<name>A0ABD2AJN2_VESSQ</name>
<keyword evidence="8" id="KW-1185">Reference proteome</keyword>
<comment type="caution">
    <text evidence="7">The sequence shown here is derived from an EMBL/GenBank/DDBJ whole genome shotgun (WGS) entry which is preliminary data.</text>
</comment>
<reference evidence="7 8" key="1">
    <citation type="journal article" date="2024" name="Ann. Entomol. Soc. Am.">
        <title>Genomic analyses of the southern and eastern yellowjacket wasps (Hymenoptera: Vespidae) reveal evolutionary signatures of social life.</title>
        <authorList>
            <person name="Catto M.A."/>
            <person name="Caine P.B."/>
            <person name="Orr S.E."/>
            <person name="Hunt B.G."/>
            <person name="Goodisman M.A.D."/>
        </authorList>
    </citation>
    <scope>NUCLEOTIDE SEQUENCE [LARGE SCALE GENOMIC DNA]</scope>
    <source>
        <strain evidence="7">233</strain>
        <tissue evidence="7">Head and thorax</tissue>
    </source>
</reference>
<comment type="function">
    <text evidence="5">Functions as component of the Arp2/3 complex which is involved in regulation of actin polymerization and together with an activating nucleation-promoting factor (NPF) mediates the formation of branched actin networks. Arp2/3 complex plays a critical role in the control of cell morphogenesis via the modulation of cell polarity development.</text>
</comment>
<dbReference type="Pfam" id="PF04699">
    <property type="entry name" value="P16-Arc"/>
    <property type="match status" value="1"/>
</dbReference>
<comment type="similarity">
    <text evidence="2 5">Belongs to the ARPC5 family.</text>
</comment>
<gene>
    <name evidence="7" type="ORF">V1478_009874</name>
</gene>
<organism evidence="7 8">
    <name type="scientific">Vespula squamosa</name>
    <name type="common">Southern yellow jacket</name>
    <name type="synonym">Wasp</name>
    <dbReference type="NCBI Taxonomy" id="30214"/>
    <lineage>
        <taxon>Eukaryota</taxon>
        <taxon>Metazoa</taxon>
        <taxon>Ecdysozoa</taxon>
        <taxon>Arthropoda</taxon>
        <taxon>Hexapoda</taxon>
        <taxon>Insecta</taxon>
        <taxon>Pterygota</taxon>
        <taxon>Neoptera</taxon>
        <taxon>Endopterygota</taxon>
        <taxon>Hymenoptera</taxon>
        <taxon>Apocrita</taxon>
        <taxon>Aculeata</taxon>
        <taxon>Vespoidea</taxon>
        <taxon>Vespidae</taxon>
        <taxon>Vespinae</taxon>
        <taxon>Vespula</taxon>
    </lineage>
</organism>
<dbReference type="EMBL" id="JAUDFV010000144">
    <property type="protein sequence ID" value="KAL2720828.1"/>
    <property type="molecule type" value="Genomic_DNA"/>
</dbReference>